<keyword evidence="3" id="KW-1185">Reference proteome</keyword>
<reference evidence="2 3" key="1">
    <citation type="submission" date="2024-09" db="EMBL/GenBank/DDBJ databases">
        <authorList>
            <person name="Sun Q."/>
            <person name="Mori K."/>
        </authorList>
    </citation>
    <scope>NUCLEOTIDE SEQUENCE [LARGE SCALE GENOMIC DNA]</scope>
    <source>
        <strain evidence="2 3">CCM 3426</strain>
    </source>
</reference>
<feature type="region of interest" description="Disordered" evidence="1">
    <location>
        <begin position="16"/>
        <end position="49"/>
    </location>
</feature>
<comment type="caution">
    <text evidence="2">The sequence shown here is derived from an EMBL/GenBank/DDBJ whole genome shotgun (WGS) entry which is preliminary data.</text>
</comment>
<evidence type="ECO:0000313" key="3">
    <source>
        <dbReference type="Proteomes" id="UP001589647"/>
    </source>
</evidence>
<accession>A0ABV5IN99</accession>
<evidence type="ECO:0000313" key="2">
    <source>
        <dbReference type="EMBL" id="MFB9205385.1"/>
    </source>
</evidence>
<organism evidence="2 3">
    <name type="scientific">Nonomuraea spiralis</name>
    <dbReference type="NCBI Taxonomy" id="46182"/>
    <lineage>
        <taxon>Bacteria</taxon>
        <taxon>Bacillati</taxon>
        <taxon>Actinomycetota</taxon>
        <taxon>Actinomycetes</taxon>
        <taxon>Streptosporangiales</taxon>
        <taxon>Streptosporangiaceae</taxon>
        <taxon>Nonomuraea</taxon>
    </lineage>
</organism>
<proteinExistence type="predicted"/>
<feature type="compositionally biased region" description="Polar residues" evidence="1">
    <location>
        <begin position="28"/>
        <end position="43"/>
    </location>
</feature>
<dbReference type="RefSeq" id="WP_189653969.1">
    <property type="nucleotide sequence ID" value="NZ_BMRC01000052.1"/>
</dbReference>
<dbReference type="EMBL" id="JBHMEI010000028">
    <property type="protein sequence ID" value="MFB9205385.1"/>
    <property type="molecule type" value="Genomic_DNA"/>
</dbReference>
<sequence length="49" mass="5420">MNSTANEPFEELIERSSLGATGARQLRQRTPQLKLTRSGASKSNEPDDM</sequence>
<evidence type="ECO:0000256" key="1">
    <source>
        <dbReference type="SAM" id="MobiDB-lite"/>
    </source>
</evidence>
<dbReference type="Proteomes" id="UP001589647">
    <property type="component" value="Unassembled WGS sequence"/>
</dbReference>
<protein>
    <submittedName>
        <fullName evidence="2">Uncharacterized protein</fullName>
    </submittedName>
</protein>
<name>A0ABV5IN99_9ACTN</name>
<gene>
    <name evidence="2" type="ORF">ACFFV7_29610</name>
</gene>